<evidence type="ECO:0000313" key="3">
    <source>
        <dbReference type="Proteomes" id="UP000277928"/>
    </source>
</evidence>
<accession>A0A3P6TEJ8</accession>
<dbReference type="Proteomes" id="UP000277928">
    <property type="component" value="Unassembled WGS sequence"/>
</dbReference>
<dbReference type="AlphaFoldDB" id="A0A3P6TEJ8"/>
<organism evidence="2 3">
    <name type="scientific">Litomosoides sigmodontis</name>
    <name type="common">Filarial nematode worm</name>
    <dbReference type="NCBI Taxonomy" id="42156"/>
    <lineage>
        <taxon>Eukaryota</taxon>
        <taxon>Metazoa</taxon>
        <taxon>Ecdysozoa</taxon>
        <taxon>Nematoda</taxon>
        <taxon>Chromadorea</taxon>
        <taxon>Rhabditida</taxon>
        <taxon>Spirurina</taxon>
        <taxon>Spiruromorpha</taxon>
        <taxon>Filarioidea</taxon>
        <taxon>Onchocercidae</taxon>
        <taxon>Litomosoides</taxon>
    </lineage>
</organism>
<keyword evidence="3" id="KW-1185">Reference proteome</keyword>
<feature type="non-terminal residue" evidence="2">
    <location>
        <position position="1"/>
    </location>
</feature>
<feature type="region of interest" description="Disordered" evidence="1">
    <location>
        <begin position="1"/>
        <end position="32"/>
    </location>
</feature>
<gene>
    <name evidence="2" type="ORF">NLS_LOCUS7698</name>
</gene>
<evidence type="ECO:0000313" key="2">
    <source>
        <dbReference type="EMBL" id="VDK86582.1"/>
    </source>
</evidence>
<name>A0A3P6TEJ8_LITSI</name>
<sequence>EEAKTADGAKDEVKEGESQEKPDKTETPVKSR</sequence>
<evidence type="ECO:0000256" key="1">
    <source>
        <dbReference type="SAM" id="MobiDB-lite"/>
    </source>
</evidence>
<protein>
    <submittedName>
        <fullName evidence="2">Uncharacterized protein</fullName>
    </submittedName>
</protein>
<proteinExistence type="predicted"/>
<reference evidence="2 3" key="1">
    <citation type="submission" date="2018-08" db="EMBL/GenBank/DDBJ databases">
        <authorList>
            <person name="Laetsch R D."/>
            <person name="Stevens L."/>
            <person name="Kumar S."/>
            <person name="Blaxter L. M."/>
        </authorList>
    </citation>
    <scope>NUCLEOTIDE SEQUENCE [LARGE SCALE GENOMIC DNA]</scope>
</reference>
<dbReference type="EMBL" id="UYRX01000838">
    <property type="protein sequence ID" value="VDK86582.1"/>
    <property type="molecule type" value="Genomic_DNA"/>
</dbReference>